<dbReference type="SUPFAM" id="SSF63451">
    <property type="entry name" value="LEM domain"/>
    <property type="match status" value="1"/>
</dbReference>
<dbReference type="Gene3D" id="1.10.10.1180">
    <property type="entry name" value="MAN1, winged-helix domain"/>
    <property type="match status" value="1"/>
</dbReference>
<evidence type="ECO:0000256" key="2">
    <source>
        <dbReference type="ARBA" id="ARBA00022553"/>
    </source>
</evidence>
<feature type="domain" description="LEM" evidence="9">
    <location>
        <begin position="1"/>
        <end position="45"/>
    </location>
</feature>
<evidence type="ECO:0000313" key="10">
    <source>
        <dbReference type="EMBL" id="CAG9806216.1"/>
    </source>
</evidence>
<evidence type="ECO:0000313" key="11">
    <source>
        <dbReference type="Proteomes" id="UP001153620"/>
    </source>
</evidence>
<feature type="compositionally biased region" description="Polar residues" evidence="7">
    <location>
        <begin position="156"/>
        <end position="179"/>
    </location>
</feature>
<evidence type="ECO:0000256" key="6">
    <source>
        <dbReference type="ARBA" id="ARBA00023242"/>
    </source>
</evidence>
<dbReference type="Gene3D" id="1.10.720.40">
    <property type="match status" value="1"/>
</dbReference>
<keyword evidence="11" id="KW-1185">Reference proteome</keyword>
<feature type="transmembrane region" description="Helical" evidence="8">
    <location>
        <begin position="475"/>
        <end position="496"/>
    </location>
</feature>
<evidence type="ECO:0000256" key="1">
    <source>
        <dbReference type="ARBA" id="ARBA00004473"/>
    </source>
</evidence>
<organism evidence="10 11">
    <name type="scientific">Chironomus riparius</name>
    <dbReference type="NCBI Taxonomy" id="315576"/>
    <lineage>
        <taxon>Eukaryota</taxon>
        <taxon>Metazoa</taxon>
        <taxon>Ecdysozoa</taxon>
        <taxon>Arthropoda</taxon>
        <taxon>Hexapoda</taxon>
        <taxon>Insecta</taxon>
        <taxon>Pterygota</taxon>
        <taxon>Neoptera</taxon>
        <taxon>Endopterygota</taxon>
        <taxon>Diptera</taxon>
        <taxon>Nematocera</taxon>
        <taxon>Chironomoidea</taxon>
        <taxon>Chironomidae</taxon>
        <taxon>Chironominae</taxon>
        <taxon>Chironomus</taxon>
    </lineage>
</organism>
<dbReference type="InterPro" id="IPR052277">
    <property type="entry name" value="INM_ESCRT-Associated"/>
</dbReference>
<dbReference type="InterPro" id="IPR041885">
    <property type="entry name" value="MAN1_winged_helix_dom"/>
</dbReference>
<dbReference type="GO" id="GO:0030514">
    <property type="term" value="P:negative regulation of BMP signaling pathway"/>
    <property type="evidence" value="ECO:0007669"/>
    <property type="project" value="TreeGrafter"/>
</dbReference>
<dbReference type="Pfam" id="PF09402">
    <property type="entry name" value="MSC"/>
    <property type="match status" value="1"/>
</dbReference>
<accession>A0A9N9RW24</accession>
<dbReference type="CDD" id="cd12934">
    <property type="entry name" value="LEM"/>
    <property type="match status" value="1"/>
</dbReference>
<feature type="compositionally biased region" description="Low complexity" evidence="7">
    <location>
        <begin position="213"/>
        <end position="227"/>
    </location>
</feature>
<dbReference type="GO" id="GO:0006998">
    <property type="term" value="P:nuclear envelope organization"/>
    <property type="evidence" value="ECO:0007669"/>
    <property type="project" value="TreeGrafter"/>
</dbReference>
<dbReference type="GO" id="GO:0005637">
    <property type="term" value="C:nuclear inner membrane"/>
    <property type="evidence" value="ECO:0007669"/>
    <property type="project" value="UniProtKB-SubCell"/>
</dbReference>
<feature type="region of interest" description="Disordered" evidence="7">
    <location>
        <begin position="156"/>
        <end position="197"/>
    </location>
</feature>
<keyword evidence="5 8" id="KW-0472">Membrane</keyword>
<evidence type="ECO:0000256" key="8">
    <source>
        <dbReference type="SAM" id="Phobius"/>
    </source>
</evidence>
<reference evidence="10" key="2">
    <citation type="submission" date="2022-10" db="EMBL/GenBank/DDBJ databases">
        <authorList>
            <consortium name="ENA_rothamsted_submissions"/>
            <consortium name="culmorum"/>
            <person name="King R."/>
        </authorList>
    </citation>
    <scope>NUCLEOTIDE SEQUENCE</scope>
</reference>
<dbReference type="AlphaFoldDB" id="A0A9N9RW24"/>
<dbReference type="InterPro" id="IPR003887">
    <property type="entry name" value="LEM_dom"/>
</dbReference>
<evidence type="ECO:0000256" key="4">
    <source>
        <dbReference type="ARBA" id="ARBA00022989"/>
    </source>
</evidence>
<dbReference type="Pfam" id="PF03020">
    <property type="entry name" value="LEM"/>
    <property type="match status" value="1"/>
</dbReference>
<dbReference type="SMART" id="SM00540">
    <property type="entry name" value="LEM"/>
    <property type="match status" value="1"/>
</dbReference>
<dbReference type="InterPro" id="IPR011015">
    <property type="entry name" value="LEM/LEM-like_dom_sf"/>
</dbReference>
<feature type="transmembrane region" description="Helical" evidence="8">
    <location>
        <begin position="285"/>
        <end position="309"/>
    </location>
</feature>
<evidence type="ECO:0000256" key="3">
    <source>
        <dbReference type="ARBA" id="ARBA00022692"/>
    </source>
</evidence>
<dbReference type="OrthoDB" id="118234at2759"/>
<dbReference type="EMBL" id="OU895878">
    <property type="protein sequence ID" value="CAG9806216.1"/>
    <property type="molecule type" value="Genomic_DNA"/>
</dbReference>
<protein>
    <recommendedName>
        <fullName evidence="9">LEM domain-containing protein</fullName>
    </recommendedName>
</protein>
<feature type="region of interest" description="Disordered" evidence="7">
    <location>
        <begin position="53"/>
        <end position="126"/>
    </location>
</feature>
<dbReference type="InterPro" id="IPR018996">
    <property type="entry name" value="Man1/Src1-like_C"/>
</dbReference>
<feature type="region of interest" description="Disordered" evidence="7">
    <location>
        <begin position="595"/>
        <end position="620"/>
    </location>
</feature>
<dbReference type="Proteomes" id="UP001153620">
    <property type="component" value="Chromosome 2"/>
</dbReference>
<keyword evidence="2" id="KW-0597">Phosphoprotein</keyword>
<evidence type="ECO:0000259" key="9">
    <source>
        <dbReference type="PROSITE" id="PS50954"/>
    </source>
</evidence>
<dbReference type="GO" id="GO:0031490">
    <property type="term" value="F:chromatin DNA binding"/>
    <property type="evidence" value="ECO:0007669"/>
    <property type="project" value="TreeGrafter"/>
</dbReference>
<feature type="compositionally biased region" description="Low complexity" evidence="7">
    <location>
        <begin position="601"/>
        <end position="620"/>
    </location>
</feature>
<keyword evidence="4 8" id="KW-1133">Transmembrane helix</keyword>
<name>A0A9N9RW24_9DIPT</name>
<evidence type="ECO:0000256" key="5">
    <source>
        <dbReference type="ARBA" id="ARBA00023136"/>
    </source>
</evidence>
<comment type="subcellular location">
    <subcellularLocation>
        <location evidence="1">Nucleus inner membrane</location>
        <topology evidence="1">Multi-pass membrane protein</topology>
    </subcellularLocation>
</comment>
<dbReference type="Gene3D" id="3.30.70.330">
    <property type="match status" value="1"/>
</dbReference>
<dbReference type="PROSITE" id="PS50954">
    <property type="entry name" value="LEM"/>
    <property type="match status" value="1"/>
</dbReference>
<evidence type="ECO:0000256" key="7">
    <source>
        <dbReference type="SAM" id="MobiDB-lite"/>
    </source>
</evidence>
<dbReference type="FunFam" id="1.10.720.40:FF:000001">
    <property type="entry name" value="LEM domain containing 2, isoform CRA_a"/>
    <property type="match status" value="1"/>
</dbReference>
<dbReference type="InterPro" id="IPR012677">
    <property type="entry name" value="Nucleotide-bd_a/b_plait_sf"/>
</dbReference>
<gene>
    <name evidence="10" type="ORF">CHIRRI_LOCUS9077</name>
</gene>
<feature type="compositionally biased region" description="Polar residues" evidence="7">
    <location>
        <begin position="82"/>
        <end position="123"/>
    </location>
</feature>
<feature type="region of interest" description="Disordered" evidence="7">
    <location>
        <begin position="211"/>
        <end position="230"/>
    </location>
</feature>
<feature type="compositionally biased region" description="Polar residues" evidence="7">
    <location>
        <begin position="53"/>
        <end position="62"/>
    </location>
</feature>
<dbReference type="PANTHER" id="PTHR13428:SF12">
    <property type="entry name" value="INNER NUCLEAR MEMBRANE PROTEIN MAN1"/>
    <property type="match status" value="1"/>
</dbReference>
<keyword evidence="6" id="KW-0539">Nucleus</keyword>
<proteinExistence type="predicted"/>
<dbReference type="PANTHER" id="PTHR13428">
    <property type="entry name" value="INNER NUCLEAR MEMBRANE PROTEIN MAN1 LEM DOMAIN CONTAINING PROTEIN"/>
    <property type="match status" value="1"/>
</dbReference>
<reference evidence="10" key="1">
    <citation type="submission" date="2022-01" db="EMBL/GenBank/DDBJ databases">
        <authorList>
            <person name="King R."/>
        </authorList>
    </citation>
    <scope>NUCLEOTIDE SEQUENCE</scope>
</reference>
<sequence length="790" mass="90523">MDNLELLSDDELRRRLLQYGFPNLPITATTRKTLIKKLRNHLSNTASSLRKTTSLVTRYSSGEESDVTDKTKTSKTKRQGRITVSGSQTGQLKTPSPPLFNSFSQPPAKTSFTRIGNTSSGSGRNVYVSPVIINDSEDDDLDWSLKRSRSNNSLIKNSQSRNINSSRTLDSTFDVSQKTNGSNGYDNEDDEEDTNTTSDYTKRLLQFREGNAQKLQPSQPQLNNNNNLRKRPSYMSQRMSEYQAVNENDIVYHAEPFLETAHVPLSLAIKNFINRLDAAYGLKQTFVPMVLVTFLVIFFTLIIFMYITISPNIEKTLSPSTTIYFPCDGHHDMEATFACIDEQNLLPSLNLLKVLASELQKRAVLQKCGKVKDISSVMCVKDFWHYINDNHLSHHKHNQDQSSTTSVLDVMKDLHNIEYLVDRNKQWGIYNVDNNGKPISLDDVVNQRAHQAECFAILSPKLPLTCTLYNKLQTFFTIIGTLAILLFAGFFGRKFYYFILNIKEKRKAQVNQIMNEIIRLLMEKTVMDKDNAFLVVNHLRDKIIEPSRKNELSWAWQESISYLEKHDSRVHFGFENINGEDFKVIRWIDDVKNLPGTNNHSQQQQGSLQQQQQTSSRFSSMRYSQAPQPFNASLKRWMCPAFDKSNKISDPPTNCLKIRNMFEKYETNSPNLQSIIQDTILHKVCEKGCKIYDIQLDLKTCCTYVKCSSCVDAGIVHEEINGWWLINGDDNRLVVVKFLKQDKYHQRFPSSINACSIMYPASSPIPNNYVTNGHDFGDDIDDEEDNDDFE</sequence>
<keyword evidence="3 8" id="KW-0812">Transmembrane</keyword>